<evidence type="ECO:0000313" key="2">
    <source>
        <dbReference type="Proteomes" id="UP000288291"/>
    </source>
</evidence>
<comment type="caution">
    <text evidence="1">The sequence shown here is derived from an EMBL/GenBank/DDBJ whole genome shotgun (WGS) entry which is preliminary data.</text>
</comment>
<protein>
    <submittedName>
        <fullName evidence="1">Uncharacterized protein</fullName>
    </submittedName>
</protein>
<dbReference type="Proteomes" id="UP000288291">
    <property type="component" value="Unassembled WGS sequence"/>
</dbReference>
<dbReference type="AlphaFoldDB" id="A0A437STC6"/>
<reference evidence="1 2" key="1">
    <citation type="submission" date="2018-12" db="EMBL/GenBank/DDBJ databases">
        <authorList>
            <person name="Meng J."/>
        </authorList>
    </citation>
    <scope>NUCLEOTIDE SEQUENCE [LARGE SCALE GENOMIC DNA]</scope>
    <source>
        <strain evidence="1 2">HT111-2</strain>
    </source>
</reference>
<keyword evidence="2" id="KW-1185">Reference proteome</keyword>
<proteinExistence type="predicted"/>
<gene>
    <name evidence="1" type="ORF">EJK17_09325</name>
</gene>
<accession>A0A437STC6</accession>
<dbReference type="RefSeq" id="WP_127796381.1">
    <property type="nucleotide sequence ID" value="NZ_ML136898.1"/>
</dbReference>
<name>A0A437STC6_9LACO</name>
<evidence type="ECO:0000313" key="1">
    <source>
        <dbReference type="EMBL" id="RVU70114.1"/>
    </source>
</evidence>
<sequence length="69" mass="7983">MMVHINSNLLDTIQAHIPNQLKNKVEFKLIADDDLQVITAVTDHLGDGVLFNILENKDDTFMEHENEWH</sequence>
<dbReference type="EMBL" id="RXIA01000030">
    <property type="protein sequence ID" value="RVU70114.1"/>
    <property type="molecule type" value="Genomic_DNA"/>
</dbReference>
<organism evidence="1 2">
    <name type="scientific">Lactobacillus xujianguonis</name>
    <dbReference type="NCBI Taxonomy" id="2495899"/>
    <lineage>
        <taxon>Bacteria</taxon>
        <taxon>Bacillati</taxon>
        <taxon>Bacillota</taxon>
        <taxon>Bacilli</taxon>
        <taxon>Lactobacillales</taxon>
        <taxon>Lactobacillaceae</taxon>
        <taxon>Lactobacillus</taxon>
    </lineage>
</organism>